<keyword evidence="5" id="KW-1185">Reference proteome</keyword>
<dbReference type="SUPFAM" id="SSF51735">
    <property type="entry name" value="NAD(P)-binding Rossmann-fold domains"/>
    <property type="match status" value="1"/>
</dbReference>
<reference evidence="4 5" key="1">
    <citation type="submission" date="2021-05" db="EMBL/GenBank/DDBJ databases">
        <title>Bacteria Genome sequencing.</title>
        <authorList>
            <person name="Takabe Y."/>
            <person name="Nakajima Y."/>
            <person name="Suzuki S."/>
            <person name="Shiozaki T."/>
        </authorList>
    </citation>
    <scope>NUCLEOTIDE SEQUENCE [LARGE SCALE GENOMIC DNA]</scope>
    <source>
        <strain evidence="4 5">AI_62</strain>
    </source>
</reference>
<sequence length="333" mass="34702">MHILITGAAGMIGQKLTAALVARGHLRGASITGMTLADVVPPTLPSGIAGQALAVDLSNPDAARSLLETRPDVIVHLAAIVSGEAEADTAKGYAVNLQGTIALCDAIAAQQDYRPRMVFTSSIAVFGAPLPPVIGDDVPPKPLTSYGAQKLMCEVLLNDLSRKGVLDAVSLRLPTICIRPGKPNAAASGFYSSILREPLIGERAKLPVSEDTRHWFASPRSAVGFLIHAAEISTESLGLDRALNLPGVDATVGAEIEALERVAGPDAVALIDKVDDPTVGAIVGGWPQAFDPQRALALGFSAETDMDQIIQVHIEDELGGQIPVQDLAEGGRQ</sequence>
<dbReference type="EMBL" id="BPFH01000007">
    <property type="protein sequence ID" value="GIT96699.1"/>
    <property type="molecule type" value="Genomic_DNA"/>
</dbReference>
<keyword evidence="1" id="KW-0521">NADP</keyword>
<dbReference type="CDD" id="cd05238">
    <property type="entry name" value="Gne_like_SDR_e"/>
    <property type="match status" value="1"/>
</dbReference>
<gene>
    <name evidence="4" type="ORF">JANAI62_33220</name>
</gene>
<feature type="domain" description="NAD-dependent epimerase/dehydratase" evidence="3">
    <location>
        <begin position="3"/>
        <end position="197"/>
    </location>
</feature>
<dbReference type="InterPro" id="IPR050005">
    <property type="entry name" value="DenD"/>
</dbReference>
<evidence type="ECO:0000313" key="5">
    <source>
        <dbReference type="Proteomes" id="UP000786693"/>
    </source>
</evidence>
<dbReference type="NCBIfam" id="NF043036">
    <property type="entry name" value="ErythonDh"/>
    <property type="match status" value="1"/>
</dbReference>
<dbReference type="InterPro" id="IPR001509">
    <property type="entry name" value="Epimerase_deHydtase"/>
</dbReference>
<dbReference type="PANTHER" id="PTHR43103">
    <property type="entry name" value="NUCLEOSIDE-DIPHOSPHATE-SUGAR EPIMERASE"/>
    <property type="match status" value="1"/>
</dbReference>
<dbReference type="Gene3D" id="3.90.25.10">
    <property type="entry name" value="UDP-galactose 4-epimerase, domain 1"/>
    <property type="match status" value="1"/>
</dbReference>
<name>A0ABQ4NQK4_9RHOB</name>
<dbReference type="Pfam" id="PF01370">
    <property type="entry name" value="Epimerase"/>
    <property type="match status" value="1"/>
</dbReference>
<comment type="caution">
    <text evidence="4">The sequence shown here is derived from an EMBL/GenBank/DDBJ whole genome shotgun (WGS) entry which is preliminary data.</text>
</comment>
<protein>
    <submittedName>
        <fullName evidence="4">NAD-dependent epimerase</fullName>
    </submittedName>
</protein>
<dbReference type="InterPro" id="IPR036291">
    <property type="entry name" value="NAD(P)-bd_dom_sf"/>
</dbReference>
<evidence type="ECO:0000313" key="4">
    <source>
        <dbReference type="EMBL" id="GIT96699.1"/>
    </source>
</evidence>
<keyword evidence="2" id="KW-0119">Carbohydrate metabolism</keyword>
<evidence type="ECO:0000256" key="1">
    <source>
        <dbReference type="ARBA" id="ARBA00022857"/>
    </source>
</evidence>
<dbReference type="PANTHER" id="PTHR43103:SF3">
    <property type="entry name" value="ADP-L-GLYCERO-D-MANNO-HEPTOSE-6-EPIMERASE"/>
    <property type="match status" value="1"/>
</dbReference>
<dbReference type="Proteomes" id="UP000786693">
    <property type="component" value="Unassembled WGS sequence"/>
</dbReference>
<proteinExistence type="predicted"/>
<accession>A0ABQ4NQK4</accession>
<evidence type="ECO:0000259" key="3">
    <source>
        <dbReference type="Pfam" id="PF01370"/>
    </source>
</evidence>
<evidence type="ECO:0000256" key="2">
    <source>
        <dbReference type="ARBA" id="ARBA00023277"/>
    </source>
</evidence>
<dbReference type="Gene3D" id="3.40.50.720">
    <property type="entry name" value="NAD(P)-binding Rossmann-like Domain"/>
    <property type="match status" value="1"/>
</dbReference>
<organism evidence="4 5">
    <name type="scientific">Jannaschia pagri</name>
    <dbReference type="NCBI Taxonomy" id="2829797"/>
    <lineage>
        <taxon>Bacteria</taxon>
        <taxon>Pseudomonadati</taxon>
        <taxon>Pseudomonadota</taxon>
        <taxon>Alphaproteobacteria</taxon>
        <taxon>Rhodobacterales</taxon>
        <taxon>Roseobacteraceae</taxon>
        <taxon>Jannaschia</taxon>
    </lineage>
</organism>
<dbReference type="RefSeq" id="WP_220750196.1">
    <property type="nucleotide sequence ID" value="NZ_BPFH01000007.1"/>
</dbReference>